<dbReference type="EMBL" id="FUYE01000010">
    <property type="protein sequence ID" value="SKB00086.1"/>
    <property type="molecule type" value="Genomic_DNA"/>
</dbReference>
<dbReference type="PANTHER" id="PTHR43832:SF1">
    <property type="entry name" value="S-ADENOSYL-L-METHIONINE-DEPENDENT METHYLTRANSFERASES SUPERFAMILY PROTEIN"/>
    <property type="match status" value="1"/>
</dbReference>
<organism evidence="1 2">
    <name type="scientific">Prosthecobacter debontii</name>
    <dbReference type="NCBI Taxonomy" id="48467"/>
    <lineage>
        <taxon>Bacteria</taxon>
        <taxon>Pseudomonadati</taxon>
        <taxon>Verrucomicrobiota</taxon>
        <taxon>Verrucomicrobiia</taxon>
        <taxon>Verrucomicrobiales</taxon>
        <taxon>Verrucomicrobiaceae</taxon>
        <taxon>Prosthecobacter</taxon>
    </lineage>
</organism>
<evidence type="ECO:0000313" key="1">
    <source>
        <dbReference type="EMBL" id="SKB00086.1"/>
    </source>
</evidence>
<sequence>MINLNDLLAKDLLPDAAIRFGIRQRLANTLRKHRQPNLEAQRAALLRHVNELKASPVAIATDEANQQHYEVPTRFYQLCLGPHLKYSSGYWPAPTTTFEESEAHMLRLTCERAELQDGQNILELGCGWGSLSLWMAAHYPNAKITSVSNSRTQKEFIDAEAAKRGLTNLTIVTANMIHFQGVGDGVFDRCVSVEMFEHMKNYQELMRRISTWLKPGGKLFVHIFTHREYAYHYEVTGEDDWMARYFFTGGQMPSDDLLLYFQDHLKIDDHWCVSGIHYSKTSEAWLANMDANKAEIMPLFAETYGADQAVKWWAYWRIFYMACAELWGYHEGEEWLVSHYRFTKPIPSESA</sequence>
<reference evidence="2" key="1">
    <citation type="submission" date="2017-02" db="EMBL/GenBank/DDBJ databases">
        <authorList>
            <person name="Varghese N."/>
            <person name="Submissions S."/>
        </authorList>
    </citation>
    <scope>NUCLEOTIDE SEQUENCE [LARGE SCALE GENOMIC DNA]</scope>
    <source>
        <strain evidence="2">ATCC 700200</strain>
    </source>
</reference>
<keyword evidence="2" id="KW-1185">Reference proteome</keyword>
<protein>
    <submittedName>
        <fullName evidence="1">Cyclopropane-fatty-acyl-phospholipid synthase</fullName>
    </submittedName>
</protein>
<gene>
    <name evidence="1" type="ORF">SAMN02745166_03059</name>
</gene>
<dbReference type="STRING" id="48467.SAMN02745166_03059"/>
<accession>A0A1T4YE79</accession>
<dbReference type="SUPFAM" id="SSF53335">
    <property type="entry name" value="S-adenosyl-L-methionine-dependent methyltransferases"/>
    <property type="match status" value="1"/>
</dbReference>
<dbReference type="OrthoDB" id="9782855at2"/>
<evidence type="ECO:0000313" key="2">
    <source>
        <dbReference type="Proteomes" id="UP000190774"/>
    </source>
</evidence>
<dbReference type="AlphaFoldDB" id="A0A1T4YE79"/>
<dbReference type="Proteomes" id="UP000190774">
    <property type="component" value="Unassembled WGS sequence"/>
</dbReference>
<name>A0A1T4YE79_9BACT</name>
<dbReference type="Pfam" id="PF02353">
    <property type="entry name" value="CMAS"/>
    <property type="match status" value="1"/>
</dbReference>
<dbReference type="FunFam" id="3.40.50.150:FF:000554">
    <property type="entry name" value="Cation-transporting ATPase"/>
    <property type="match status" value="1"/>
</dbReference>
<dbReference type="InterPro" id="IPR029063">
    <property type="entry name" value="SAM-dependent_MTases_sf"/>
</dbReference>
<dbReference type="RefSeq" id="WP_078814258.1">
    <property type="nucleotide sequence ID" value="NZ_FUYE01000010.1"/>
</dbReference>
<dbReference type="CDD" id="cd02440">
    <property type="entry name" value="AdoMet_MTases"/>
    <property type="match status" value="1"/>
</dbReference>
<dbReference type="PANTHER" id="PTHR43832">
    <property type="match status" value="1"/>
</dbReference>
<dbReference type="Gene3D" id="3.40.50.150">
    <property type="entry name" value="Vaccinia Virus protein VP39"/>
    <property type="match status" value="1"/>
</dbReference>
<proteinExistence type="predicted"/>